<name>A0AAW0Q9Q4_9PEZI</name>
<keyword evidence="3" id="KW-1185">Reference proteome</keyword>
<keyword evidence="1" id="KW-0812">Transmembrane</keyword>
<proteinExistence type="predicted"/>
<protein>
    <submittedName>
        <fullName evidence="2">Uncharacterized protein</fullName>
    </submittedName>
</protein>
<feature type="transmembrane region" description="Helical" evidence="1">
    <location>
        <begin position="61"/>
        <end position="79"/>
    </location>
</feature>
<keyword evidence="1" id="KW-1133">Transmembrane helix</keyword>
<gene>
    <name evidence="2" type="ORF">PG999_012859</name>
</gene>
<evidence type="ECO:0000256" key="1">
    <source>
        <dbReference type="SAM" id="Phobius"/>
    </source>
</evidence>
<sequence>MRMAEVHADPAKIAASAKTWPGTDIAILDARRLWAINAQGIVIIARTHEAPLVMVRVQLRIVSIATLAVVVYYVWGLAFSTTSKGTIAVTAAATNYYYSCIILCRERDRPSLSPWPGAPSITIIIIDKDRKR</sequence>
<reference evidence="2 3" key="1">
    <citation type="submission" date="2023-01" db="EMBL/GenBank/DDBJ databases">
        <title>Analysis of 21 Apiospora genomes using comparative genomics revels a genus with tremendous synthesis potential of carbohydrate active enzymes and secondary metabolites.</title>
        <authorList>
            <person name="Sorensen T."/>
        </authorList>
    </citation>
    <scope>NUCLEOTIDE SEQUENCE [LARGE SCALE GENOMIC DNA]</scope>
    <source>
        <strain evidence="2 3">CBS 117206</strain>
    </source>
</reference>
<comment type="caution">
    <text evidence="2">The sequence shown here is derived from an EMBL/GenBank/DDBJ whole genome shotgun (WGS) entry which is preliminary data.</text>
</comment>
<evidence type="ECO:0000313" key="3">
    <source>
        <dbReference type="Proteomes" id="UP001392437"/>
    </source>
</evidence>
<dbReference type="EMBL" id="JAQQWP010000010">
    <property type="protein sequence ID" value="KAK8096915.1"/>
    <property type="molecule type" value="Genomic_DNA"/>
</dbReference>
<accession>A0AAW0Q9Q4</accession>
<keyword evidence="1" id="KW-0472">Membrane</keyword>
<dbReference type="Proteomes" id="UP001392437">
    <property type="component" value="Unassembled WGS sequence"/>
</dbReference>
<dbReference type="AlphaFoldDB" id="A0AAW0Q9Q4"/>
<organism evidence="2 3">
    <name type="scientific">Apiospora kogelbergensis</name>
    <dbReference type="NCBI Taxonomy" id="1337665"/>
    <lineage>
        <taxon>Eukaryota</taxon>
        <taxon>Fungi</taxon>
        <taxon>Dikarya</taxon>
        <taxon>Ascomycota</taxon>
        <taxon>Pezizomycotina</taxon>
        <taxon>Sordariomycetes</taxon>
        <taxon>Xylariomycetidae</taxon>
        <taxon>Amphisphaeriales</taxon>
        <taxon>Apiosporaceae</taxon>
        <taxon>Apiospora</taxon>
    </lineage>
</organism>
<evidence type="ECO:0000313" key="2">
    <source>
        <dbReference type="EMBL" id="KAK8096915.1"/>
    </source>
</evidence>